<protein>
    <submittedName>
        <fullName evidence="3">DoxX family membrane protein</fullName>
    </submittedName>
</protein>
<dbReference type="OrthoDB" id="676158at2"/>
<proteinExistence type="predicted"/>
<evidence type="ECO:0000313" key="3">
    <source>
        <dbReference type="EMBL" id="QEC72533.1"/>
    </source>
</evidence>
<dbReference type="GO" id="GO:0016020">
    <property type="term" value="C:membrane"/>
    <property type="evidence" value="ECO:0007669"/>
    <property type="project" value="UniProtKB-SubCell"/>
</dbReference>
<name>A0A5B8VMY3_9BACT</name>
<dbReference type="KEGG" id="agi:FSB73_13465"/>
<organism evidence="3 4">
    <name type="scientific">Arachidicoccus ginsenosidivorans</name>
    <dbReference type="NCBI Taxonomy" id="496057"/>
    <lineage>
        <taxon>Bacteria</taxon>
        <taxon>Pseudomonadati</taxon>
        <taxon>Bacteroidota</taxon>
        <taxon>Chitinophagia</taxon>
        <taxon>Chitinophagales</taxon>
        <taxon>Chitinophagaceae</taxon>
        <taxon>Arachidicoccus</taxon>
    </lineage>
</organism>
<feature type="transmembrane region" description="Helical" evidence="1">
    <location>
        <begin position="86"/>
        <end position="107"/>
    </location>
</feature>
<sequence>MKLIVLFARLAVALGFLSAVADRFGLWGAPGSPNVAWGSFGNFANYTQQLLYFAGQKTSTVLAMIATILETVLGLLLLLGLWTKKAAILSGCLLCLFALAMTFALGIKAPFDYSVWSGAGTCFLLAVVLSKPAAQVNSLSVDAYLSRSKRK</sequence>
<dbReference type="Proteomes" id="UP000321291">
    <property type="component" value="Chromosome"/>
</dbReference>
<reference evidence="3 4" key="1">
    <citation type="journal article" date="2017" name="Int. J. Syst. Evol. Microbiol.">
        <title>Arachidicoccus ginsenosidivorans sp. nov., with ginsenoside-converting activity isolated from ginseng cultivating soil.</title>
        <authorList>
            <person name="Siddiqi M.Z."/>
            <person name="Aslam Z."/>
            <person name="Im W.T."/>
        </authorList>
    </citation>
    <scope>NUCLEOTIDE SEQUENCE [LARGE SCALE GENOMIC DNA]</scope>
    <source>
        <strain evidence="3 4">Gsoil 809</strain>
    </source>
</reference>
<keyword evidence="4" id="KW-1185">Reference proteome</keyword>
<keyword evidence="2" id="KW-0732">Signal</keyword>
<accession>A0A5B8VMY3</accession>
<feature type="signal peptide" evidence="2">
    <location>
        <begin position="1"/>
        <end position="21"/>
    </location>
</feature>
<keyword evidence="1" id="KW-0472">Membrane</keyword>
<feature type="transmembrane region" description="Helical" evidence="1">
    <location>
        <begin position="113"/>
        <end position="130"/>
    </location>
</feature>
<dbReference type="RefSeq" id="WP_146783114.1">
    <property type="nucleotide sequence ID" value="NZ_CP042434.1"/>
</dbReference>
<feature type="chain" id="PRO_5023068785" evidence="2">
    <location>
        <begin position="22"/>
        <end position="151"/>
    </location>
</feature>
<dbReference type="EMBL" id="CP042434">
    <property type="protein sequence ID" value="QEC72533.1"/>
    <property type="molecule type" value="Genomic_DNA"/>
</dbReference>
<keyword evidence="1" id="KW-0812">Transmembrane</keyword>
<evidence type="ECO:0000313" key="4">
    <source>
        <dbReference type="Proteomes" id="UP000321291"/>
    </source>
</evidence>
<evidence type="ECO:0000256" key="1">
    <source>
        <dbReference type="SAM" id="Phobius"/>
    </source>
</evidence>
<gene>
    <name evidence="3" type="ORF">FSB73_13465</name>
</gene>
<keyword evidence="1" id="KW-1133">Transmembrane helix</keyword>
<dbReference type="AlphaFoldDB" id="A0A5B8VMY3"/>
<feature type="transmembrane region" description="Helical" evidence="1">
    <location>
        <begin position="60"/>
        <end position="79"/>
    </location>
</feature>
<evidence type="ECO:0000256" key="2">
    <source>
        <dbReference type="SAM" id="SignalP"/>
    </source>
</evidence>